<dbReference type="Pfam" id="PF14454">
    <property type="entry name" value="Prok_Ub"/>
    <property type="match status" value="1"/>
</dbReference>
<proteinExistence type="predicted"/>
<gene>
    <name evidence="1" type="ORF">EZI54_07410</name>
</gene>
<sequence>MATIEMQRVFRLGATDLPDPDPNAAPAAVLEHYATQYPQLRYGKVEEHGSEGDRLVYVLKEAQFKANG</sequence>
<dbReference type="Proteomes" id="UP000313645">
    <property type="component" value="Unassembled WGS sequence"/>
</dbReference>
<dbReference type="InterPro" id="IPR032866">
    <property type="entry name" value="Prok_Ub"/>
</dbReference>
<comment type="caution">
    <text evidence="1">The sequence shown here is derived from an EMBL/GenBank/DDBJ whole genome shotgun (WGS) entry which is preliminary data.</text>
</comment>
<protein>
    <submittedName>
        <fullName evidence="1">PRTRC system protein C</fullName>
    </submittedName>
</protein>
<reference evidence="1 2" key="1">
    <citation type="submission" date="2019-02" db="EMBL/GenBank/DDBJ databases">
        <title>Marinobacter halodurans sp. nov., a marine bacterium isolated from sea tidal flat.</title>
        <authorList>
            <person name="Yoo Y."/>
            <person name="Lee D.W."/>
            <person name="Kim B.S."/>
            <person name="Kim J.-J."/>
        </authorList>
    </citation>
    <scope>NUCLEOTIDE SEQUENCE [LARGE SCALE GENOMIC DNA]</scope>
    <source>
        <strain evidence="1 2">YJ-S3-2</strain>
    </source>
</reference>
<keyword evidence="2" id="KW-1185">Reference proteome</keyword>
<accession>A0ABY1ZMD1</accession>
<organism evidence="1 2">
    <name type="scientific">Marinobacter halodurans</name>
    <dbReference type="NCBI Taxonomy" id="2528979"/>
    <lineage>
        <taxon>Bacteria</taxon>
        <taxon>Pseudomonadati</taxon>
        <taxon>Pseudomonadota</taxon>
        <taxon>Gammaproteobacteria</taxon>
        <taxon>Pseudomonadales</taxon>
        <taxon>Marinobacteraceae</taxon>
        <taxon>Marinobacter</taxon>
    </lineage>
</organism>
<evidence type="ECO:0000313" key="1">
    <source>
        <dbReference type="EMBL" id="TBW57479.1"/>
    </source>
</evidence>
<name>A0ABY1ZMD1_9GAMM</name>
<dbReference type="RefSeq" id="WP_131480577.1">
    <property type="nucleotide sequence ID" value="NZ_SJDL01000008.1"/>
</dbReference>
<dbReference type="EMBL" id="SJDL01000008">
    <property type="protein sequence ID" value="TBW57479.1"/>
    <property type="molecule type" value="Genomic_DNA"/>
</dbReference>
<evidence type="ECO:0000313" key="2">
    <source>
        <dbReference type="Proteomes" id="UP000313645"/>
    </source>
</evidence>